<evidence type="ECO:0000313" key="2">
    <source>
        <dbReference type="EMBL" id="ELZ33818.1"/>
    </source>
</evidence>
<keyword evidence="1" id="KW-0812">Transmembrane</keyword>
<accession>M0DG81</accession>
<keyword evidence="1" id="KW-0472">Membrane</keyword>
<dbReference type="EMBL" id="AOIW01000044">
    <property type="protein sequence ID" value="ELZ33818.1"/>
    <property type="molecule type" value="Genomic_DNA"/>
</dbReference>
<dbReference type="AlphaFoldDB" id="M0DG81"/>
<gene>
    <name evidence="2" type="ORF">C473_07060</name>
</gene>
<sequence length="541" mass="60213">MFHLDPDEYQQYGVTPALVRDRFLEAIQREEPRYRQFFGATFKRLDLSQRDIRGPHNYPIDLHYVTVAETLDLSDAIVSLPLRAPGICVEGCLDLDDTIFNRDISFFKGQFPGVVSAIDGQFVEARFRGADFRTDDDEPTRVQFQWVQFGEYAEFTDAIFDTAVFHDVDAEEFHLANATVGTGHFDHFLVTDELDLTGVTADTLNFTASTIHRIDLSGATLQSATPAASAEWHDYSVVDSTLEFTDSSIDTITAKGITVDGFGVGFEDPAIADQTGEPGQPAGVKTTGMTTGPLSLEHIEGLSRARVTICFERATVSEGTLEISDPFLTADFTEATIGPLDVEGLVGRAFGDRIVFWKTRFEGFDFSRYHEQLEATSWHICPDERRNGTATADRGVGQRLLASLPSGTEDEPVPSDPGFDGRILTYLRAKNGANEMSDNVAASQFFIKEMVYKQQRHWKLIGSTTGKQRRSHVIACLRNAFLRITSKYGERASYTVIVGFFTVGSWIALSTRFRLLDGFTGLLESFFVALAVFSLTRSIYR</sequence>
<comment type="caution">
    <text evidence="2">The sequence shown here is derived from an EMBL/GenBank/DDBJ whole genome shotgun (WGS) entry which is preliminary data.</text>
</comment>
<reference evidence="2 3" key="1">
    <citation type="journal article" date="2014" name="PLoS Genet.">
        <title>Phylogenetically driven sequencing of extremely halophilic archaea reveals strategies for static and dynamic osmo-response.</title>
        <authorList>
            <person name="Becker E.A."/>
            <person name="Seitzer P.M."/>
            <person name="Tritt A."/>
            <person name="Larsen D."/>
            <person name="Krusor M."/>
            <person name="Yao A.I."/>
            <person name="Wu D."/>
            <person name="Madern D."/>
            <person name="Eisen J.A."/>
            <person name="Darling A.E."/>
            <person name="Facciotti M.T."/>
        </authorList>
    </citation>
    <scope>NUCLEOTIDE SEQUENCE [LARGE SCALE GENOMIC DNA]</scope>
    <source>
        <strain evidence="2 3">JCM 10247</strain>
    </source>
</reference>
<protein>
    <submittedName>
        <fullName evidence="2">Pentapeptide repeat-containing protein</fullName>
    </submittedName>
</protein>
<dbReference type="SUPFAM" id="SSF141571">
    <property type="entry name" value="Pentapeptide repeat-like"/>
    <property type="match status" value="1"/>
</dbReference>
<dbReference type="Gene3D" id="2.160.20.80">
    <property type="entry name" value="E3 ubiquitin-protein ligase SopA"/>
    <property type="match status" value="1"/>
</dbReference>
<keyword evidence="1" id="KW-1133">Transmembrane helix</keyword>
<organism evidence="2 3">
    <name type="scientific">Halorubrum distributum JCM 10247</name>
    <dbReference type="NCBI Taxonomy" id="1227486"/>
    <lineage>
        <taxon>Archaea</taxon>
        <taxon>Methanobacteriati</taxon>
        <taxon>Methanobacteriota</taxon>
        <taxon>Stenosarchaea group</taxon>
        <taxon>Halobacteria</taxon>
        <taxon>Halobacteriales</taxon>
        <taxon>Haloferacaceae</taxon>
        <taxon>Halorubrum</taxon>
        <taxon>Halorubrum distributum group</taxon>
    </lineage>
</organism>
<name>M0DG81_9EURY</name>
<feature type="transmembrane region" description="Helical" evidence="1">
    <location>
        <begin position="521"/>
        <end position="540"/>
    </location>
</feature>
<evidence type="ECO:0000256" key="1">
    <source>
        <dbReference type="SAM" id="Phobius"/>
    </source>
</evidence>
<dbReference type="Proteomes" id="UP000011572">
    <property type="component" value="Unassembled WGS sequence"/>
</dbReference>
<dbReference type="PATRIC" id="fig|1227486.3.peg.1327"/>
<evidence type="ECO:0000313" key="3">
    <source>
        <dbReference type="Proteomes" id="UP000011572"/>
    </source>
</evidence>
<feature type="transmembrane region" description="Helical" evidence="1">
    <location>
        <begin position="492"/>
        <end position="509"/>
    </location>
</feature>
<proteinExistence type="predicted"/>